<dbReference type="SUPFAM" id="SSF56752">
    <property type="entry name" value="D-aminoacid aminotransferase-like PLP-dependent enzymes"/>
    <property type="match status" value="1"/>
</dbReference>
<name>A0A2D6YLN3_9DELT</name>
<evidence type="ECO:0000256" key="1">
    <source>
        <dbReference type="ARBA" id="ARBA00009320"/>
    </source>
</evidence>
<dbReference type="InterPro" id="IPR036038">
    <property type="entry name" value="Aminotransferase-like"/>
</dbReference>
<dbReference type="GO" id="GO:0008483">
    <property type="term" value="F:transaminase activity"/>
    <property type="evidence" value="ECO:0007669"/>
    <property type="project" value="UniProtKB-KW"/>
</dbReference>
<dbReference type="AlphaFoldDB" id="A0A2D6YLN3"/>
<dbReference type="Proteomes" id="UP000226525">
    <property type="component" value="Unassembled WGS sequence"/>
</dbReference>
<dbReference type="GO" id="GO:0046394">
    <property type="term" value="P:carboxylic acid biosynthetic process"/>
    <property type="evidence" value="ECO:0007669"/>
    <property type="project" value="UniProtKB-ARBA"/>
</dbReference>
<dbReference type="InterPro" id="IPR043131">
    <property type="entry name" value="BCAT-like_N"/>
</dbReference>
<dbReference type="Gene3D" id="3.20.10.10">
    <property type="entry name" value="D-amino Acid Aminotransferase, subunit A, domain 2"/>
    <property type="match status" value="1"/>
</dbReference>
<gene>
    <name evidence="2" type="ORF">CMN54_11865</name>
</gene>
<comment type="caution">
    <text evidence="2">The sequence shown here is derived from an EMBL/GenBank/DDBJ whole genome shotgun (WGS) entry which is preliminary data.</text>
</comment>
<accession>A0A2D6YLN3</accession>
<keyword evidence="2" id="KW-0808">Transferase</keyword>
<evidence type="ECO:0000313" key="3">
    <source>
        <dbReference type="Proteomes" id="UP000226525"/>
    </source>
</evidence>
<organism evidence="2 3">
    <name type="scientific">SAR324 cluster bacterium</name>
    <dbReference type="NCBI Taxonomy" id="2024889"/>
    <lineage>
        <taxon>Bacteria</taxon>
        <taxon>Deltaproteobacteria</taxon>
        <taxon>SAR324 cluster</taxon>
    </lineage>
</organism>
<dbReference type="InterPro" id="IPR043132">
    <property type="entry name" value="BCAT-like_C"/>
</dbReference>
<protein>
    <submittedName>
        <fullName evidence="2">Branched-chain amino acid aminotransferase</fullName>
    </submittedName>
</protein>
<sequence>MSQKELVYLNGQLVPSNQASIAIYDAAVVLGATLTDMERTFNHQIFKLEQHIERFYRSCKFARIEPAESKKETQNIIEELVKHNSQLLKPNQELGCIQFISPGEFKAYAGAAGQNKEMIPTFCIHTFPLPFSLWRHYYTEGAHVVTPSIRHVPPECIDPKIKCRSRMHWWLADQDSHLVDHRAISLCLDLQGNVAETSGSNFLMYKAGTIWSPTSRNILPGVSSQFLKQLAAELGINWIEKDFQVYDVINAEEAFLASTPYCVAPVTKINGLPISNGEIGPVFKSLIRLWGERVEVNLEEQILQSKL</sequence>
<dbReference type="Gene3D" id="3.30.470.10">
    <property type="match status" value="1"/>
</dbReference>
<evidence type="ECO:0000313" key="2">
    <source>
        <dbReference type="EMBL" id="MAH64113.1"/>
    </source>
</evidence>
<comment type="similarity">
    <text evidence="1">Belongs to the class-IV pyridoxal-phosphate-dependent aminotransferase family.</text>
</comment>
<reference evidence="3" key="1">
    <citation type="submission" date="2017-09" db="EMBL/GenBank/DDBJ databases">
        <title>The Reconstruction of 2,631 Draft Metagenome-Assembled Genomes from the Global Oceans.</title>
        <authorList>
            <person name="Tully B.J."/>
            <person name="Graham E.D."/>
            <person name="Heidelberg J.F."/>
        </authorList>
    </citation>
    <scope>NUCLEOTIDE SEQUENCE [LARGE SCALE GENOMIC DNA]</scope>
</reference>
<dbReference type="PANTHER" id="PTHR42743:SF11">
    <property type="entry name" value="AMINODEOXYCHORISMATE LYASE"/>
    <property type="match status" value="1"/>
</dbReference>
<dbReference type="Pfam" id="PF01063">
    <property type="entry name" value="Aminotran_4"/>
    <property type="match status" value="1"/>
</dbReference>
<dbReference type="InterPro" id="IPR001544">
    <property type="entry name" value="Aminotrans_IV"/>
</dbReference>
<proteinExistence type="inferred from homology"/>
<keyword evidence="2" id="KW-0032">Aminotransferase</keyword>
<dbReference type="EMBL" id="NZEX01000135">
    <property type="protein sequence ID" value="MAH64113.1"/>
    <property type="molecule type" value="Genomic_DNA"/>
</dbReference>
<dbReference type="PANTHER" id="PTHR42743">
    <property type="entry name" value="AMINO-ACID AMINOTRANSFERASE"/>
    <property type="match status" value="1"/>
</dbReference>
<dbReference type="InterPro" id="IPR050571">
    <property type="entry name" value="Class-IV_PLP-Dep_Aminotrnsfr"/>
</dbReference>